<evidence type="ECO:0000313" key="1">
    <source>
        <dbReference type="EMBL" id="KAH3891946.1"/>
    </source>
</evidence>
<dbReference type="EMBL" id="JAIWYP010000001">
    <property type="protein sequence ID" value="KAH3891946.1"/>
    <property type="molecule type" value="Genomic_DNA"/>
</dbReference>
<protein>
    <submittedName>
        <fullName evidence="1">Uncharacterized protein</fullName>
    </submittedName>
</protein>
<reference evidence="1" key="1">
    <citation type="journal article" date="2019" name="bioRxiv">
        <title>The Genome of the Zebra Mussel, Dreissena polymorpha: A Resource for Invasive Species Research.</title>
        <authorList>
            <person name="McCartney M.A."/>
            <person name="Auch B."/>
            <person name="Kono T."/>
            <person name="Mallez S."/>
            <person name="Zhang Y."/>
            <person name="Obille A."/>
            <person name="Becker A."/>
            <person name="Abrahante J.E."/>
            <person name="Garbe J."/>
            <person name="Badalamenti J.P."/>
            <person name="Herman A."/>
            <person name="Mangelson H."/>
            <person name="Liachko I."/>
            <person name="Sullivan S."/>
            <person name="Sone E.D."/>
            <person name="Koren S."/>
            <person name="Silverstein K.A.T."/>
            <person name="Beckman K.B."/>
            <person name="Gohl D.M."/>
        </authorList>
    </citation>
    <scope>NUCLEOTIDE SEQUENCE</scope>
    <source>
        <strain evidence="1">Duluth1</strain>
        <tissue evidence="1">Whole animal</tissue>
    </source>
</reference>
<comment type="caution">
    <text evidence="1">The sequence shown here is derived from an EMBL/GenBank/DDBJ whole genome shotgun (WGS) entry which is preliminary data.</text>
</comment>
<accession>A0A9D4S527</accession>
<reference evidence="1" key="2">
    <citation type="submission" date="2020-11" db="EMBL/GenBank/DDBJ databases">
        <authorList>
            <person name="McCartney M.A."/>
            <person name="Auch B."/>
            <person name="Kono T."/>
            <person name="Mallez S."/>
            <person name="Becker A."/>
            <person name="Gohl D.M."/>
            <person name="Silverstein K.A.T."/>
            <person name="Koren S."/>
            <person name="Bechman K.B."/>
            <person name="Herman A."/>
            <person name="Abrahante J.E."/>
            <person name="Garbe J."/>
        </authorList>
    </citation>
    <scope>NUCLEOTIDE SEQUENCE</scope>
    <source>
        <strain evidence="1">Duluth1</strain>
        <tissue evidence="1">Whole animal</tissue>
    </source>
</reference>
<gene>
    <name evidence="1" type="ORF">DPMN_016056</name>
</gene>
<organism evidence="1 2">
    <name type="scientific">Dreissena polymorpha</name>
    <name type="common">Zebra mussel</name>
    <name type="synonym">Mytilus polymorpha</name>
    <dbReference type="NCBI Taxonomy" id="45954"/>
    <lineage>
        <taxon>Eukaryota</taxon>
        <taxon>Metazoa</taxon>
        <taxon>Spiralia</taxon>
        <taxon>Lophotrochozoa</taxon>
        <taxon>Mollusca</taxon>
        <taxon>Bivalvia</taxon>
        <taxon>Autobranchia</taxon>
        <taxon>Heteroconchia</taxon>
        <taxon>Euheterodonta</taxon>
        <taxon>Imparidentia</taxon>
        <taxon>Neoheterodontei</taxon>
        <taxon>Myida</taxon>
        <taxon>Dreissenoidea</taxon>
        <taxon>Dreissenidae</taxon>
        <taxon>Dreissena</taxon>
    </lineage>
</organism>
<sequence>MGVTVSLSAFCRDLLEELMKLHAFFAWSRARSVTSELRNVTPKISSWNRLLSYNLH</sequence>
<name>A0A9D4S527_DREPO</name>
<proteinExistence type="predicted"/>
<dbReference type="Proteomes" id="UP000828390">
    <property type="component" value="Unassembled WGS sequence"/>
</dbReference>
<evidence type="ECO:0000313" key="2">
    <source>
        <dbReference type="Proteomes" id="UP000828390"/>
    </source>
</evidence>
<dbReference type="AlphaFoldDB" id="A0A9D4S527"/>
<keyword evidence="2" id="KW-1185">Reference proteome</keyword>